<dbReference type="Proteomes" id="UP000007089">
    <property type="component" value="Chromosome"/>
</dbReference>
<keyword evidence="3" id="KW-1133">Transmembrane helix</keyword>
<evidence type="ECO:0000256" key="1">
    <source>
        <dbReference type="SAM" id="Coils"/>
    </source>
</evidence>
<name>B8JFD4_ANAD2</name>
<dbReference type="PANTHER" id="PTHR32309">
    <property type="entry name" value="TYROSINE-PROTEIN KINASE"/>
    <property type="match status" value="1"/>
</dbReference>
<dbReference type="KEGG" id="acp:A2cp1_2974"/>
<keyword evidence="3" id="KW-0812">Transmembrane</keyword>
<gene>
    <name evidence="4" type="ordered locus">A2cp1_2974</name>
</gene>
<accession>B8JFD4</accession>
<evidence type="ECO:0000256" key="2">
    <source>
        <dbReference type="SAM" id="MobiDB-lite"/>
    </source>
</evidence>
<proteinExistence type="predicted"/>
<evidence type="ECO:0000256" key="3">
    <source>
        <dbReference type="SAM" id="Phobius"/>
    </source>
</evidence>
<feature type="coiled-coil region" evidence="1">
    <location>
        <begin position="361"/>
        <end position="388"/>
    </location>
</feature>
<protein>
    <submittedName>
        <fullName evidence="4">Lipopolysaccharide biosynthesis protein</fullName>
    </submittedName>
</protein>
<organism evidence="4 5">
    <name type="scientific">Anaeromyxobacter dehalogenans (strain ATCC BAA-258 / DSM 21875 / 2CP-1)</name>
    <dbReference type="NCBI Taxonomy" id="455488"/>
    <lineage>
        <taxon>Bacteria</taxon>
        <taxon>Pseudomonadati</taxon>
        <taxon>Myxococcota</taxon>
        <taxon>Myxococcia</taxon>
        <taxon>Myxococcales</taxon>
        <taxon>Cystobacterineae</taxon>
        <taxon>Anaeromyxobacteraceae</taxon>
        <taxon>Anaeromyxobacter</taxon>
    </lineage>
</organism>
<dbReference type="RefSeq" id="WP_012634043.1">
    <property type="nucleotide sequence ID" value="NC_011891.1"/>
</dbReference>
<evidence type="ECO:0000313" key="4">
    <source>
        <dbReference type="EMBL" id="ACL66311.1"/>
    </source>
</evidence>
<feature type="compositionally biased region" description="Low complexity" evidence="2">
    <location>
        <begin position="10"/>
        <end position="21"/>
    </location>
</feature>
<dbReference type="PANTHER" id="PTHR32309:SF31">
    <property type="entry name" value="CAPSULAR EXOPOLYSACCHARIDE FAMILY"/>
    <property type="match status" value="1"/>
</dbReference>
<dbReference type="EMBL" id="CP001359">
    <property type="protein sequence ID" value="ACL66311.1"/>
    <property type="molecule type" value="Genomic_DNA"/>
</dbReference>
<feature type="region of interest" description="Disordered" evidence="2">
    <location>
        <begin position="1"/>
        <end position="21"/>
    </location>
</feature>
<feature type="transmembrane region" description="Helical" evidence="3">
    <location>
        <begin position="413"/>
        <end position="435"/>
    </location>
</feature>
<keyword evidence="1" id="KW-0175">Coiled coil</keyword>
<evidence type="ECO:0000313" key="5">
    <source>
        <dbReference type="Proteomes" id="UP000007089"/>
    </source>
</evidence>
<keyword evidence="3" id="KW-0472">Membrane</keyword>
<dbReference type="InterPro" id="IPR050445">
    <property type="entry name" value="Bact_polysacc_biosynth/exp"/>
</dbReference>
<sequence length="461" mass="50758">MTPDFPRLTDGSSYDGGSSPGPKVTPLDWLRLTVRAARRRKVVAIAVFSCAFALSLAFAATRKPVYRVYTTILAQRSSALPSAARAMFEDLPTRSAWEIIHRRENLVAIVKETHLAAGASGTVEPDLRTRVKRALGIGRASTPMDPLDRLVLVLDKELEVSTEEGTITIKLDWPDPRQAHAVVQAALQNFLESRHVQEVTAIDEIISVLRGRAAVLRKNLDEVMADVQHRRPPPTRSTAAPVAAGPSEELVRLQSLLASKQRAIEDLENFRRRRIAEVEAQLQQALNALSEVHPTVIGLRQELAAASRESPQIGTLREEERKLRAQVVDRAAREGTTPSAAALSAPLVASDTTRTGDDPRVVEARAQYEQMNQRLGAAQVELEAARAAFKYRYNVVWPPQVPQSPSGNSRLEIALAGLLFSLALGLAVAAAPDIVRGRIMQRWQVERSLELPVLGEMRRDR</sequence>
<reference evidence="4" key="1">
    <citation type="submission" date="2009-01" db="EMBL/GenBank/DDBJ databases">
        <title>Complete sequence of Anaeromyxobacter dehalogenans 2CP-1.</title>
        <authorList>
            <consortium name="US DOE Joint Genome Institute"/>
            <person name="Lucas S."/>
            <person name="Copeland A."/>
            <person name="Lapidus A."/>
            <person name="Glavina del Rio T."/>
            <person name="Dalin E."/>
            <person name="Tice H."/>
            <person name="Bruce D."/>
            <person name="Goodwin L."/>
            <person name="Pitluck S."/>
            <person name="Saunders E."/>
            <person name="Brettin T."/>
            <person name="Detter J.C."/>
            <person name="Han C."/>
            <person name="Larimer F."/>
            <person name="Land M."/>
            <person name="Hauser L."/>
            <person name="Kyrpides N."/>
            <person name="Ovchinnikova G."/>
            <person name="Beliaev A.S."/>
            <person name="Richardson P."/>
        </authorList>
    </citation>
    <scope>NUCLEOTIDE SEQUENCE</scope>
    <source>
        <strain evidence="4">2CP-1</strain>
    </source>
</reference>
<feature type="transmembrane region" description="Helical" evidence="3">
    <location>
        <begin position="42"/>
        <end position="60"/>
    </location>
</feature>
<keyword evidence="5" id="KW-1185">Reference proteome</keyword>
<dbReference type="HOGENOM" id="CLU_595493_0_0_7"/>
<dbReference type="AlphaFoldDB" id="B8JFD4"/>